<gene>
    <name evidence="2" type="ORF">HEB94_000573</name>
</gene>
<protein>
    <recommendedName>
        <fullName evidence="1">GIY-YIG domain-containing protein</fullName>
    </recommendedName>
</protein>
<accession>A0A927MN27</accession>
<dbReference type="InterPro" id="IPR058782">
    <property type="entry name" value="GIY_YIG_3"/>
</dbReference>
<dbReference type="RefSeq" id="WP_202896073.1">
    <property type="nucleotide sequence ID" value="NZ_BAABJL010000266.1"/>
</dbReference>
<reference evidence="2" key="1">
    <citation type="submission" date="2020-10" db="EMBL/GenBank/DDBJ databases">
        <title>Sequencing the genomes of 1000 actinobacteria strains.</title>
        <authorList>
            <person name="Klenk H.-P."/>
        </authorList>
    </citation>
    <scope>NUCLEOTIDE SEQUENCE</scope>
    <source>
        <strain evidence="2">DSM 45354</strain>
    </source>
</reference>
<evidence type="ECO:0000313" key="3">
    <source>
        <dbReference type="Proteomes" id="UP000638648"/>
    </source>
</evidence>
<organism evidence="2 3">
    <name type="scientific">Actinopolymorpha pittospori</name>
    <dbReference type="NCBI Taxonomy" id="648752"/>
    <lineage>
        <taxon>Bacteria</taxon>
        <taxon>Bacillati</taxon>
        <taxon>Actinomycetota</taxon>
        <taxon>Actinomycetes</taxon>
        <taxon>Propionibacteriales</taxon>
        <taxon>Actinopolymorphaceae</taxon>
        <taxon>Actinopolymorpha</taxon>
    </lineage>
</organism>
<dbReference type="Proteomes" id="UP000638648">
    <property type="component" value="Unassembled WGS sequence"/>
</dbReference>
<proteinExistence type="predicted"/>
<evidence type="ECO:0000313" key="2">
    <source>
        <dbReference type="EMBL" id="MBE1603725.1"/>
    </source>
</evidence>
<dbReference type="AlphaFoldDB" id="A0A927MN27"/>
<dbReference type="EMBL" id="JADBEM010000001">
    <property type="protein sequence ID" value="MBE1603725.1"/>
    <property type="molecule type" value="Genomic_DNA"/>
</dbReference>
<sequence length="85" mass="9321">MPFLWLEVDDPPGPTSDRGRIKAGAIALLSNFDRPVCDGPSEGWLGNDGSPTIRESGLWNVDHVDEVPDPAFLDLLESHLKRQSP</sequence>
<feature type="domain" description="GIY-YIG" evidence="1">
    <location>
        <begin position="1"/>
        <end position="83"/>
    </location>
</feature>
<keyword evidence="3" id="KW-1185">Reference proteome</keyword>
<dbReference type="Pfam" id="PF26468">
    <property type="entry name" value="GIY_YIG_3"/>
    <property type="match status" value="1"/>
</dbReference>
<name>A0A927MN27_9ACTN</name>
<evidence type="ECO:0000259" key="1">
    <source>
        <dbReference type="Pfam" id="PF26468"/>
    </source>
</evidence>
<comment type="caution">
    <text evidence="2">The sequence shown here is derived from an EMBL/GenBank/DDBJ whole genome shotgun (WGS) entry which is preliminary data.</text>
</comment>